<feature type="domain" description="VWFA" evidence="2">
    <location>
        <begin position="66"/>
        <end position="177"/>
    </location>
</feature>
<feature type="region of interest" description="Disordered" evidence="1">
    <location>
        <begin position="183"/>
        <end position="230"/>
    </location>
</feature>
<name>A0A382R5F4_9ZZZZ</name>
<evidence type="ECO:0000259" key="2">
    <source>
        <dbReference type="PROSITE" id="PS50234"/>
    </source>
</evidence>
<evidence type="ECO:0000313" key="3">
    <source>
        <dbReference type="EMBL" id="SVC92417.1"/>
    </source>
</evidence>
<feature type="compositionally biased region" description="Polar residues" evidence="1">
    <location>
        <begin position="206"/>
        <end position="223"/>
    </location>
</feature>
<gene>
    <name evidence="3" type="ORF">METZ01_LOCUS345271</name>
</gene>
<dbReference type="EMBL" id="UINC01118944">
    <property type="protein sequence ID" value="SVC92417.1"/>
    <property type="molecule type" value="Genomic_DNA"/>
</dbReference>
<dbReference type="Gene3D" id="3.40.50.410">
    <property type="entry name" value="von Willebrand factor, type A domain"/>
    <property type="match status" value="1"/>
</dbReference>
<proteinExistence type="predicted"/>
<dbReference type="PROSITE" id="PS50234">
    <property type="entry name" value="VWFA"/>
    <property type="match status" value="1"/>
</dbReference>
<reference evidence="3" key="1">
    <citation type="submission" date="2018-05" db="EMBL/GenBank/DDBJ databases">
        <authorList>
            <person name="Lanie J.A."/>
            <person name="Ng W.-L."/>
            <person name="Kazmierczak K.M."/>
            <person name="Andrzejewski T.M."/>
            <person name="Davidsen T.M."/>
            <person name="Wayne K.J."/>
            <person name="Tettelin H."/>
            <person name="Glass J.I."/>
            <person name="Rusch D."/>
            <person name="Podicherti R."/>
            <person name="Tsui H.-C.T."/>
            <person name="Winkler M.E."/>
        </authorList>
    </citation>
    <scope>NUCLEOTIDE SEQUENCE</scope>
</reference>
<dbReference type="SUPFAM" id="SSF53300">
    <property type="entry name" value="vWA-like"/>
    <property type="match status" value="1"/>
</dbReference>
<evidence type="ECO:0000256" key="1">
    <source>
        <dbReference type="SAM" id="MobiDB-lite"/>
    </source>
</evidence>
<feature type="non-terminal residue" evidence="3">
    <location>
        <position position="1"/>
    </location>
</feature>
<accession>A0A382R5F4</accession>
<organism evidence="3">
    <name type="scientific">marine metagenome</name>
    <dbReference type="NCBI Taxonomy" id="408172"/>
    <lineage>
        <taxon>unclassified sequences</taxon>
        <taxon>metagenomes</taxon>
        <taxon>ecological metagenomes</taxon>
    </lineage>
</organism>
<sequence length="230" mass="25953">EKFYEDGQYWEVVEGGTTKMDILNEAVVKMLHTFSEEEKMDSEIIVSIITFGDTADLFISPTKASEIEWTDMVAKGETALGEALKRTKEMIEDKKITLSRAYRPTIVLVSDGKPTDDWEDPMDDFINTGRSKKCDRMAMAIGKDADENVLKRFIEGSEHELFYANNAGQLYEFFRYVTMSVTTRSQSQNPNEIPADSDLKSKVSDESNLTTENSDESAQSNGDTSDDGEW</sequence>
<dbReference type="Pfam" id="PF13519">
    <property type="entry name" value="VWA_2"/>
    <property type="match status" value="1"/>
</dbReference>
<dbReference type="InterPro" id="IPR002035">
    <property type="entry name" value="VWF_A"/>
</dbReference>
<dbReference type="AlphaFoldDB" id="A0A382R5F4"/>
<protein>
    <recommendedName>
        <fullName evidence="2">VWFA domain-containing protein</fullName>
    </recommendedName>
</protein>
<dbReference type="InterPro" id="IPR036465">
    <property type="entry name" value="vWFA_dom_sf"/>
</dbReference>